<dbReference type="EMBL" id="CP031517">
    <property type="protein sequence ID" value="QOS40971.1"/>
    <property type="molecule type" value="Genomic_DNA"/>
</dbReference>
<feature type="chain" id="PRO_5036240825" description="Lipoprotein" evidence="1">
    <location>
        <begin position="27"/>
        <end position="198"/>
    </location>
</feature>
<dbReference type="Proteomes" id="UP000593591">
    <property type="component" value="Chromosome"/>
</dbReference>
<dbReference type="AlphaFoldDB" id="A0A840SG43"/>
<dbReference type="PROSITE" id="PS51257">
    <property type="entry name" value="PROKAR_LIPOPROTEIN"/>
    <property type="match status" value="1"/>
</dbReference>
<dbReference type="RefSeq" id="WP_221266547.1">
    <property type="nucleotide sequence ID" value="NZ_JACHFR010000002.1"/>
</dbReference>
<protein>
    <recommendedName>
        <fullName evidence="6">Lipoprotein</fullName>
    </recommendedName>
</protein>
<feature type="signal peptide" evidence="1">
    <location>
        <begin position="1"/>
        <end position="26"/>
    </location>
</feature>
<dbReference type="EMBL" id="JACHFR010000002">
    <property type="protein sequence ID" value="MBB5219128.1"/>
    <property type="molecule type" value="Genomic_DNA"/>
</dbReference>
<evidence type="ECO:0000313" key="4">
    <source>
        <dbReference type="Proteomes" id="UP000578697"/>
    </source>
</evidence>
<organism evidence="2 4">
    <name type="scientific">Treponema rectale</name>
    <dbReference type="NCBI Taxonomy" id="744512"/>
    <lineage>
        <taxon>Bacteria</taxon>
        <taxon>Pseudomonadati</taxon>
        <taxon>Spirochaetota</taxon>
        <taxon>Spirochaetia</taxon>
        <taxon>Spirochaetales</taxon>
        <taxon>Treponemataceae</taxon>
        <taxon>Treponema</taxon>
    </lineage>
</organism>
<evidence type="ECO:0000313" key="3">
    <source>
        <dbReference type="EMBL" id="QOS40971.1"/>
    </source>
</evidence>
<dbReference type="Proteomes" id="UP000578697">
    <property type="component" value="Unassembled WGS sequence"/>
</dbReference>
<gene>
    <name evidence="3" type="ORF">DYE49_11150</name>
    <name evidence="2" type="ORF">HNP77_001497</name>
</gene>
<sequence>MKLHITKMLPALLLPFAFFMSSCSESTNKAAQNGYVEVTIKRTSSGNSDGYQTYRFDVPANGFNKIYAAKCTADDNANVDQYIIRGLSAETYPFETIDIHFTPAKETEGESYSAKATVRLAEYHDEELSQTTGFFWTISAEDHGLSSDNYSVPMAEGGILTFNFQTSEDDGVYEAGYNNNTSNYPLLSVKVAAPVTKY</sequence>
<proteinExistence type="predicted"/>
<reference evidence="2 4" key="2">
    <citation type="submission" date="2020-08" db="EMBL/GenBank/DDBJ databases">
        <title>Genomic Encyclopedia of Type Strains, Phase IV (KMG-IV): sequencing the most valuable type-strain genomes for metagenomic binning, comparative biology and taxonomic classification.</title>
        <authorList>
            <person name="Goeker M."/>
        </authorList>
    </citation>
    <scope>NUCLEOTIDE SEQUENCE [LARGE SCALE GENOMIC DNA]</scope>
    <source>
        <strain evidence="2 4">DSM 103679</strain>
    </source>
</reference>
<reference evidence="3 5" key="1">
    <citation type="submission" date="2018-08" db="EMBL/GenBank/DDBJ databases">
        <title>The first complete genome of Treponema rectale (CHPAT), a commensal spirochete of the bovine rectum.</title>
        <authorList>
            <person name="Staton G.J."/>
            <person name="Clegg S.R."/>
            <person name="Carter S.D."/>
            <person name="Radford A.D."/>
            <person name="Darby A."/>
            <person name="Hall N."/>
            <person name="Birtles R.J."/>
            <person name="Evans N.J."/>
        </authorList>
    </citation>
    <scope>NUCLEOTIDE SEQUENCE [LARGE SCALE GENOMIC DNA]</scope>
    <source>
        <strain evidence="3 5">CHPA</strain>
    </source>
</reference>
<evidence type="ECO:0000313" key="5">
    <source>
        <dbReference type="Proteomes" id="UP000593591"/>
    </source>
</evidence>
<evidence type="ECO:0008006" key="6">
    <source>
        <dbReference type="Google" id="ProtNLM"/>
    </source>
</evidence>
<accession>A0A840SG43</accession>
<dbReference type="KEGG" id="trc:DYE49_11150"/>
<evidence type="ECO:0000313" key="2">
    <source>
        <dbReference type="EMBL" id="MBB5219128.1"/>
    </source>
</evidence>
<name>A0A840SG43_9SPIR</name>
<keyword evidence="4" id="KW-1185">Reference proteome</keyword>
<evidence type="ECO:0000256" key="1">
    <source>
        <dbReference type="SAM" id="SignalP"/>
    </source>
</evidence>
<keyword evidence="1" id="KW-0732">Signal</keyword>